<dbReference type="RefSeq" id="WP_143159907.1">
    <property type="nucleotide sequence ID" value="NZ_FRBL01000004.1"/>
</dbReference>
<dbReference type="AlphaFoldDB" id="A0A1M7BZP9"/>
<organism evidence="2 3">
    <name type="scientific">Chitinophaga jiangningensis</name>
    <dbReference type="NCBI Taxonomy" id="1419482"/>
    <lineage>
        <taxon>Bacteria</taxon>
        <taxon>Pseudomonadati</taxon>
        <taxon>Bacteroidota</taxon>
        <taxon>Chitinophagia</taxon>
        <taxon>Chitinophagales</taxon>
        <taxon>Chitinophagaceae</taxon>
        <taxon>Chitinophaga</taxon>
    </lineage>
</organism>
<gene>
    <name evidence="2" type="ORF">SAMN05444266_104128</name>
</gene>
<name>A0A1M7BZP9_9BACT</name>
<dbReference type="OrthoDB" id="329514at2"/>
<keyword evidence="1" id="KW-0812">Transmembrane</keyword>
<evidence type="ECO:0000313" key="2">
    <source>
        <dbReference type="EMBL" id="SHL60059.1"/>
    </source>
</evidence>
<dbReference type="EMBL" id="FRBL01000004">
    <property type="protein sequence ID" value="SHL60059.1"/>
    <property type="molecule type" value="Genomic_DNA"/>
</dbReference>
<dbReference type="STRING" id="1419482.SAMN05444266_104128"/>
<evidence type="ECO:0000256" key="1">
    <source>
        <dbReference type="SAM" id="Phobius"/>
    </source>
</evidence>
<dbReference type="Proteomes" id="UP000184420">
    <property type="component" value="Unassembled WGS sequence"/>
</dbReference>
<protein>
    <submittedName>
        <fullName evidence="2">Uncharacterized protein</fullName>
    </submittedName>
</protein>
<keyword evidence="3" id="KW-1185">Reference proteome</keyword>
<reference evidence="2 3" key="1">
    <citation type="submission" date="2016-11" db="EMBL/GenBank/DDBJ databases">
        <authorList>
            <person name="Jaros S."/>
            <person name="Januszkiewicz K."/>
            <person name="Wedrychowicz H."/>
        </authorList>
    </citation>
    <scope>NUCLEOTIDE SEQUENCE [LARGE SCALE GENOMIC DNA]</scope>
    <source>
        <strain evidence="2 3">DSM 27406</strain>
    </source>
</reference>
<keyword evidence="1" id="KW-0472">Membrane</keyword>
<proteinExistence type="predicted"/>
<evidence type="ECO:0000313" key="3">
    <source>
        <dbReference type="Proteomes" id="UP000184420"/>
    </source>
</evidence>
<accession>A0A1M7BZP9</accession>
<feature type="transmembrane region" description="Helical" evidence="1">
    <location>
        <begin position="44"/>
        <end position="65"/>
    </location>
</feature>
<sequence length="87" mass="10178">MYSFLLALHSLVRWLVVITMIVSIFNAYRGWLQARPFGAASRQLRIVTVTTAHIQLVLNVSLYIISPVVHYFLRHFGEAHRPYYRAF</sequence>
<keyword evidence="1" id="KW-1133">Transmembrane helix</keyword>
<feature type="transmembrane region" description="Helical" evidence="1">
    <location>
        <begin position="12"/>
        <end position="32"/>
    </location>
</feature>